<dbReference type="Proteomes" id="UP001276659">
    <property type="component" value="Unassembled WGS sequence"/>
</dbReference>
<accession>A0AAE0DKI5</accession>
<comment type="caution">
    <text evidence="1">The sequence shown here is derived from an EMBL/GenBank/DDBJ whole genome shotgun (WGS) entry which is preliminary data.</text>
</comment>
<protein>
    <submittedName>
        <fullName evidence="1">Uncharacterized protein</fullName>
    </submittedName>
</protein>
<gene>
    <name evidence="1" type="ORF">OEA41_006726</name>
</gene>
<evidence type="ECO:0000313" key="2">
    <source>
        <dbReference type="Proteomes" id="UP001276659"/>
    </source>
</evidence>
<name>A0AAE0DKI5_9LECA</name>
<dbReference type="AlphaFoldDB" id="A0AAE0DKI5"/>
<keyword evidence="2" id="KW-1185">Reference proteome</keyword>
<reference evidence="1" key="1">
    <citation type="submission" date="2022-11" db="EMBL/GenBank/DDBJ databases">
        <title>Chromosomal genome sequence assembly and mating type (MAT) locus characterization of the leprose asexual lichenized fungus Lepraria neglecta (Nyl.) Erichsen.</title>
        <authorList>
            <person name="Allen J.L."/>
            <person name="Pfeffer B."/>
        </authorList>
    </citation>
    <scope>NUCLEOTIDE SEQUENCE</scope>
    <source>
        <strain evidence="1">Allen 5258</strain>
    </source>
</reference>
<sequence>MDRLPTEIVSLILDDVSGRHVRGGISSNGNAGIKAMRLCCRQFAELAADYIYSEVWLFANEDSAAKAMTISQHLSYSSMVYSLKIFPKLLSDEFLVKEEYETYIRGLQIYNEGKEYWGFDAEGNRDLSDEQIDAGFAEYTKLYGQQLEFSAKMQAVLNRLLPAFPRLEVLTLGFATQMLEKYDMMSWPGSLRPTKDGSFVYTTPRTLPWLSEQSESVVRWPPLHGLALCCDNAFLNFSPEDKDIAMESVMYLSHLSLEVWSNDYDVLVNVIESGKLREFLEWTSGSEGLCQCDPTYPWVTNPPQGLLILSLSLGETWNSPGSLSDILGTIHWPCLQKFELTSFSFSLKELIDFFNRHRSSLLYLGLNEVILRTGSWYEVFTGMRGPKALRTLHLRSLLLGDYQREDDEFFREHGDDRELLEAVTKYVFEGEAWPSTLPRGFKREVGEVLGDP</sequence>
<evidence type="ECO:0000313" key="1">
    <source>
        <dbReference type="EMBL" id="KAK3173397.1"/>
    </source>
</evidence>
<dbReference type="EMBL" id="JASNWA010000007">
    <property type="protein sequence ID" value="KAK3173397.1"/>
    <property type="molecule type" value="Genomic_DNA"/>
</dbReference>
<proteinExistence type="predicted"/>
<organism evidence="1 2">
    <name type="scientific">Lepraria neglecta</name>
    <dbReference type="NCBI Taxonomy" id="209136"/>
    <lineage>
        <taxon>Eukaryota</taxon>
        <taxon>Fungi</taxon>
        <taxon>Dikarya</taxon>
        <taxon>Ascomycota</taxon>
        <taxon>Pezizomycotina</taxon>
        <taxon>Lecanoromycetes</taxon>
        <taxon>OSLEUM clade</taxon>
        <taxon>Lecanoromycetidae</taxon>
        <taxon>Lecanorales</taxon>
        <taxon>Lecanorineae</taxon>
        <taxon>Stereocaulaceae</taxon>
        <taxon>Lepraria</taxon>
    </lineage>
</organism>